<reference evidence="1" key="1">
    <citation type="submission" date="2022-10" db="EMBL/GenBank/DDBJ databases">
        <title>Luteolibacter sp. GHJ8, whole genome shotgun sequencing project.</title>
        <authorList>
            <person name="Zhao G."/>
            <person name="Shen L."/>
        </authorList>
    </citation>
    <scope>NUCLEOTIDE SEQUENCE</scope>
    <source>
        <strain evidence="1">GHJ8</strain>
    </source>
</reference>
<gene>
    <name evidence="1" type="ORF">OJ996_14270</name>
</gene>
<organism evidence="1 2">
    <name type="scientific">Luteolibacter rhizosphaerae</name>
    <dbReference type="NCBI Taxonomy" id="2989719"/>
    <lineage>
        <taxon>Bacteria</taxon>
        <taxon>Pseudomonadati</taxon>
        <taxon>Verrucomicrobiota</taxon>
        <taxon>Verrucomicrobiia</taxon>
        <taxon>Verrucomicrobiales</taxon>
        <taxon>Verrucomicrobiaceae</taxon>
        <taxon>Luteolibacter</taxon>
    </lineage>
</organism>
<keyword evidence="2" id="KW-1185">Reference proteome</keyword>
<comment type="caution">
    <text evidence="1">The sequence shown here is derived from an EMBL/GenBank/DDBJ whole genome shotgun (WGS) entry which is preliminary data.</text>
</comment>
<dbReference type="Proteomes" id="UP001165653">
    <property type="component" value="Unassembled WGS sequence"/>
</dbReference>
<sequence>MKFTARHAPDSLELLNLRQSIISEACRHCGCRSAMTAHGFLKGISVSGVGTDTRGLRFLFQPLFASGLRTHLVRALGDRDSALLAADTPPARIPERD</sequence>
<dbReference type="EMBL" id="JAPDDR010000007">
    <property type="protein sequence ID" value="MCW1914749.1"/>
    <property type="molecule type" value="Genomic_DNA"/>
</dbReference>
<dbReference type="RefSeq" id="WP_264514285.1">
    <property type="nucleotide sequence ID" value="NZ_JAPDDR010000007.1"/>
</dbReference>
<name>A0ABT3G4H1_9BACT</name>
<evidence type="ECO:0000313" key="1">
    <source>
        <dbReference type="EMBL" id="MCW1914749.1"/>
    </source>
</evidence>
<evidence type="ECO:0000313" key="2">
    <source>
        <dbReference type="Proteomes" id="UP001165653"/>
    </source>
</evidence>
<proteinExistence type="predicted"/>
<protein>
    <submittedName>
        <fullName evidence="1">Uncharacterized protein</fullName>
    </submittedName>
</protein>
<accession>A0ABT3G4H1</accession>